<feature type="domain" description="Ketopantoate reductase N-terminal" evidence="2">
    <location>
        <begin position="8"/>
        <end position="40"/>
    </location>
</feature>
<keyword evidence="1" id="KW-0472">Membrane</keyword>
<comment type="caution">
    <text evidence="3">The sequence shown here is derived from an EMBL/GenBank/DDBJ whole genome shotgun (WGS) entry which is preliminary data.</text>
</comment>
<accession>M5EIJ1</accession>
<protein>
    <recommendedName>
        <fullName evidence="2">Ketopantoate reductase N-terminal domain-containing protein</fullName>
    </recommendedName>
</protein>
<dbReference type="AlphaFoldDB" id="M5EIJ1"/>
<evidence type="ECO:0000313" key="4">
    <source>
        <dbReference type="Proteomes" id="UP000012062"/>
    </source>
</evidence>
<evidence type="ECO:0000256" key="1">
    <source>
        <dbReference type="SAM" id="Phobius"/>
    </source>
</evidence>
<dbReference type="InterPro" id="IPR013332">
    <property type="entry name" value="KPR_N"/>
</dbReference>
<dbReference type="RefSeq" id="WP_008872885.1">
    <property type="nucleotide sequence ID" value="NZ_CAUM01000020.1"/>
</dbReference>
<feature type="transmembrane region" description="Helical" evidence="1">
    <location>
        <begin position="12"/>
        <end position="33"/>
    </location>
</feature>
<proteinExistence type="predicted"/>
<dbReference type="STRING" id="1297569.MESS2_1160024"/>
<reference evidence="3 4" key="1">
    <citation type="submission" date="2013-02" db="EMBL/GenBank/DDBJ databases">
        <authorList>
            <person name="Genoscope - CEA"/>
        </authorList>
    </citation>
    <scope>NUCLEOTIDE SEQUENCE [LARGE SCALE GENOMIC DNA]</scope>
    <source>
        <strain evidence="3 4">STM 2683</strain>
    </source>
</reference>
<keyword evidence="4" id="KW-1185">Reference proteome</keyword>
<dbReference type="PROSITE" id="PS51257">
    <property type="entry name" value="PROKAR_LIPOPROTEIN"/>
    <property type="match status" value="1"/>
</dbReference>
<evidence type="ECO:0000313" key="3">
    <source>
        <dbReference type="EMBL" id="CCV03903.1"/>
    </source>
</evidence>
<dbReference type="Proteomes" id="UP000012062">
    <property type="component" value="Unassembled WGS sequence"/>
</dbReference>
<dbReference type="Pfam" id="PF02558">
    <property type="entry name" value="ApbA"/>
    <property type="match status" value="1"/>
</dbReference>
<evidence type="ECO:0000259" key="2">
    <source>
        <dbReference type="Pfam" id="PF02558"/>
    </source>
</evidence>
<keyword evidence="1" id="KW-1133">Transmembrane helix</keyword>
<gene>
    <name evidence="3" type="ORF">MESS2_1160024</name>
</gene>
<organism evidence="3 4">
    <name type="scientific">Mesorhizobium metallidurans STM 2683</name>
    <dbReference type="NCBI Taxonomy" id="1297569"/>
    <lineage>
        <taxon>Bacteria</taxon>
        <taxon>Pseudomonadati</taxon>
        <taxon>Pseudomonadota</taxon>
        <taxon>Alphaproteobacteria</taxon>
        <taxon>Hyphomicrobiales</taxon>
        <taxon>Phyllobacteriaceae</taxon>
        <taxon>Mesorhizobium</taxon>
    </lineage>
</organism>
<sequence>MTRQEKTIAIAGAGSIGCYAGGCLALAGCKVIFFWRGRASRMRCARMACGSATSMAATTA</sequence>
<dbReference type="Gene3D" id="3.40.50.720">
    <property type="entry name" value="NAD(P)-binding Rossmann-like Domain"/>
    <property type="match status" value="1"/>
</dbReference>
<name>M5EIJ1_9HYPH</name>
<keyword evidence="1" id="KW-0812">Transmembrane</keyword>
<dbReference type="EMBL" id="CAUM01000020">
    <property type="protein sequence ID" value="CCV03903.1"/>
    <property type="molecule type" value="Genomic_DNA"/>
</dbReference>